<keyword evidence="3" id="KW-0732">Signal</keyword>
<protein>
    <submittedName>
        <fullName evidence="5">F-box domain-containing protein</fullName>
    </submittedName>
</protein>
<dbReference type="AlphaFoldDB" id="A0A8H6WS18"/>
<evidence type="ECO:0000259" key="4">
    <source>
        <dbReference type="PROSITE" id="PS50181"/>
    </source>
</evidence>
<dbReference type="InterPro" id="IPR001810">
    <property type="entry name" value="F-box_dom"/>
</dbReference>
<evidence type="ECO:0000256" key="3">
    <source>
        <dbReference type="SAM" id="SignalP"/>
    </source>
</evidence>
<keyword evidence="2" id="KW-1133">Transmembrane helix</keyword>
<gene>
    <name evidence="5" type="ORF">HMN09_00023100</name>
</gene>
<proteinExistence type="predicted"/>
<feature type="region of interest" description="Disordered" evidence="1">
    <location>
        <begin position="82"/>
        <end position="104"/>
    </location>
</feature>
<comment type="caution">
    <text evidence="5">The sequence shown here is derived from an EMBL/GenBank/DDBJ whole genome shotgun (WGS) entry which is preliminary data.</text>
</comment>
<evidence type="ECO:0000256" key="1">
    <source>
        <dbReference type="SAM" id="MobiDB-lite"/>
    </source>
</evidence>
<keyword evidence="6" id="KW-1185">Reference proteome</keyword>
<evidence type="ECO:0000313" key="5">
    <source>
        <dbReference type="EMBL" id="KAF7322449.1"/>
    </source>
</evidence>
<dbReference type="PROSITE" id="PS50181">
    <property type="entry name" value="FBOX"/>
    <property type="match status" value="1"/>
</dbReference>
<feature type="chain" id="PRO_5034304538" evidence="3">
    <location>
        <begin position="18"/>
        <end position="463"/>
    </location>
</feature>
<dbReference type="Gene3D" id="3.80.10.10">
    <property type="entry name" value="Ribonuclease Inhibitor"/>
    <property type="match status" value="1"/>
</dbReference>
<organism evidence="5 6">
    <name type="scientific">Mycena chlorophos</name>
    <name type="common">Agaric fungus</name>
    <name type="synonym">Agaricus chlorophos</name>
    <dbReference type="NCBI Taxonomy" id="658473"/>
    <lineage>
        <taxon>Eukaryota</taxon>
        <taxon>Fungi</taxon>
        <taxon>Dikarya</taxon>
        <taxon>Basidiomycota</taxon>
        <taxon>Agaricomycotina</taxon>
        <taxon>Agaricomycetes</taxon>
        <taxon>Agaricomycetidae</taxon>
        <taxon>Agaricales</taxon>
        <taxon>Marasmiineae</taxon>
        <taxon>Mycenaceae</taxon>
        <taxon>Mycena</taxon>
    </lineage>
</organism>
<keyword evidence="2" id="KW-0812">Transmembrane</keyword>
<dbReference type="OrthoDB" id="5354526at2759"/>
<sequence length="463" mass="51995">MRFTILLTLLAAAVAYAAPIEVELVRRIPDETDNSGPSPHRDEKRRCVMPSESVTANLLMSRSLIVLGIAAVLLLQTKPWSRPTQRTPSAQLEESHPPEMLPRPTPELPTEIWMLIFDFADTRTLAAVSVTCRFFHAISMDALVSHLVWQSPERARRHLSTFWVRFQNKGRSVSSLTIKFTPFLRSETVAFDVYADIFQAMSVFRYGLRRLVICGTALPDNFFEFLDGLPSLQDLNLRQCIVPPSPQHLRTPPHLQTLSLVDLSPRCVGVYSAYFVHLFPSVTNVSIDHGPHAHHCSKLSVPTIECAPKRITLGPAVDDVSCLHYMDTLSLFRLHELETLVVIVTELHYPPFICFDRFPMKDNPHLTQLRRLQTLVAPPHVVELLARATSGLRRVAIQAMRFTILLALLVVAVVYAAPVEVQLVHRISEEARDQGPHRDEVSLLGHLKSPGNVTHIIGEPFAG</sequence>
<keyword evidence="2" id="KW-0472">Membrane</keyword>
<dbReference type="SUPFAM" id="SSF52047">
    <property type="entry name" value="RNI-like"/>
    <property type="match status" value="1"/>
</dbReference>
<dbReference type="InterPro" id="IPR032675">
    <property type="entry name" value="LRR_dom_sf"/>
</dbReference>
<feature type="transmembrane region" description="Helical" evidence="2">
    <location>
        <begin position="399"/>
        <end position="417"/>
    </location>
</feature>
<feature type="domain" description="F-box" evidence="4">
    <location>
        <begin position="102"/>
        <end position="152"/>
    </location>
</feature>
<dbReference type="Proteomes" id="UP000613580">
    <property type="component" value="Unassembled WGS sequence"/>
</dbReference>
<evidence type="ECO:0000256" key="2">
    <source>
        <dbReference type="SAM" id="Phobius"/>
    </source>
</evidence>
<dbReference type="Pfam" id="PF12937">
    <property type="entry name" value="F-box-like"/>
    <property type="match status" value="1"/>
</dbReference>
<reference evidence="5" key="1">
    <citation type="submission" date="2020-05" db="EMBL/GenBank/DDBJ databases">
        <title>Mycena genomes resolve the evolution of fungal bioluminescence.</title>
        <authorList>
            <person name="Tsai I.J."/>
        </authorList>
    </citation>
    <scope>NUCLEOTIDE SEQUENCE</scope>
    <source>
        <strain evidence="5">110903Hualien_Pintung</strain>
    </source>
</reference>
<dbReference type="SUPFAM" id="SSF81383">
    <property type="entry name" value="F-box domain"/>
    <property type="match status" value="1"/>
</dbReference>
<feature type="compositionally biased region" description="Polar residues" evidence="1">
    <location>
        <begin position="82"/>
        <end position="92"/>
    </location>
</feature>
<dbReference type="InterPro" id="IPR036047">
    <property type="entry name" value="F-box-like_dom_sf"/>
</dbReference>
<dbReference type="EMBL" id="JACAZE010000001">
    <property type="protein sequence ID" value="KAF7322449.1"/>
    <property type="molecule type" value="Genomic_DNA"/>
</dbReference>
<feature type="signal peptide" evidence="3">
    <location>
        <begin position="1"/>
        <end position="17"/>
    </location>
</feature>
<accession>A0A8H6WS18</accession>
<evidence type="ECO:0000313" key="6">
    <source>
        <dbReference type="Proteomes" id="UP000613580"/>
    </source>
</evidence>
<name>A0A8H6WS18_MYCCL</name>